<comment type="similarity">
    <text evidence="2">Belongs to the sulfatase family.</text>
</comment>
<reference evidence="11" key="1">
    <citation type="submission" date="2025-08" db="UniProtKB">
        <authorList>
            <consortium name="RefSeq"/>
        </authorList>
    </citation>
    <scope>IDENTIFICATION</scope>
    <source>
        <tissue evidence="11">Gonad</tissue>
    </source>
</reference>
<evidence type="ECO:0000256" key="7">
    <source>
        <dbReference type="ARBA" id="ARBA00023180"/>
    </source>
</evidence>
<comment type="cofactor">
    <cofactor evidence="1">
        <name>Ca(2+)</name>
        <dbReference type="ChEBI" id="CHEBI:29108"/>
    </cofactor>
</comment>
<evidence type="ECO:0000256" key="5">
    <source>
        <dbReference type="ARBA" id="ARBA00022801"/>
    </source>
</evidence>
<protein>
    <submittedName>
        <fullName evidence="11">LOW QUALITY PROTEIN: arylsulfatase A-like</fullName>
    </submittedName>
</protein>
<feature type="domain" description="Sulfatase N-terminal" evidence="9">
    <location>
        <begin position="37"/>
        <end position="363"/>
    </location>
</feature>
<dbReference type="GO" id="GO:0046872">
    <property type="term" value="F:metal ion binding"/>
    <property type="evidence" value="ECO:0007669"/>
    <property type="project" value="UniProtKB-KW"/>
</dbReference>
<dbReference type="AlphaFoldDB" id="A0A6P5A453"/>
<evidence type="ECO:0000256" key="1">
    <source>
        <dbReference type="ARBA" id="ARBA00001913"/>
    </source>
</evidence>
<keyword evidence="5" id="KW-0378">Hydrolase</keyword>
<evidence type="ECO:0000256" key="6">
    <source>
        <dbReference type="ARBA" id="ARBA00022837"/>
    </source>
</evidence>
<organism evidence="10 11">
    <name type="scientific">Branchiostoma belcheri</name>
    <name type="common">Amphioxus</name>
    <dbReference type="NCBI Taxonomy" id="7741"/>
    <lineage>
        <taxon>Eukaryota</taxon>
        <taxon>Metazoa</taxon>
        <taxon>Chordata</taxon>
        <taxon>Cephalochordata</taxon>
        <taxon>Leptocardii</taxon>
        <taxon>Amphioxiformes</taxon>
        <taxon>Branchiostomatidae</taxon>
        <taxon>Branchiostoma</taxon>
    </lineage>
</organism>
<dbReference type="Proteomes" id="UP000515135">
    <property type="component" value="Unplaced"/>
</dbReference>
<keyword evidence="4 8" id="KW-0732">Signal</keyword>
<name>A0A6P5A453_BRABE</name>
<dbReference type="PROSITE" id="PS00149">
    <property type="entry name" value="SULFATASE_2"/>
    <property type="match status" value="1"/>
</dbReference>
<dbReference type="GeneID" id="109488254"/>
<dbReference type="PANTHER" id="PTHR42693">
    <property type="entry name" value="ARYLSULFATASE FAMILY MEMBER"/>
    <property type="match status" value="1"/>
</dbReference>
<evidence type="ECO:0000313" key="11">
    <source>
        <dbReference type="RefSeq" id="XP_019648020.1"/>
    </source>
</evidence>
<keyword evidence="7" id="KW-0325">Glycoprotein</keyword>
<sequence length="522" mass="57943">MAATGKTGNLSLVLSSLVLLVLLMITPLTWSQMQKRPNIVVLFADDLGYGDLPTYGHPTSSAPHLERLAQEGMVFTQFYSSSPVCSPSRAALLTGRYQVRSGVWPGVFWADSTGGLPLNETTIAEVLKTQGYDTAIIGKWHLGVGVNQTYLPTNHGFDYYYGVPYSHDMCPCPVCFWPNVPCGLNDNCGSQWTGCPVYENDRIVEQPADLLTLSSRYVKQASRFIQTSADRGNPFFLYLAFQHTHHPQFAGVEFTNTSARGKFGDALLELDWAVGEVLSTLQQAMVQDNTLVFFTSDNGPSLRNEQRGGNAGLLKCGKGTTYEGGQRVPAIARWPGVISAHSRTTQLASTLDLFPTLAKLAGAPLPSGVILDGVDMMPILQNKQGSRDLFFYYPTSPDPQYGLYAVRYKQYKAHYYTQGQVNSNPNNHDPDCRPSAQRTRHDPPLLFNLNNDPSEQFNLGNMSQYQQLLKTIDTKKVEFEKTVVWGESEIAKHSSPDAEPCYNRGCQPFPLGCCHTPQWWWP</sequence>
<dbReference type="InterPro" id="IPR024607">
    <property type="entry name" value="Sulfatase_CS"/>
</dbReference>
<dbReference type="Pfam" id="PF00884">
    <property type="entry name" value="Sulfatase"/>
    <property type="match status" value="1"/>
</dbReference>
<dbReference type="Gene3D" id="3.40.720.10">
    <property type="entry name" value="Alkaline Phosphatase, subunit A"/>
    <property type="match status" value="1"/>
</dbReference>
<feature type="chain" id="PRO_5027888315" evidence="8">
    <location>
        <begin position="32"/>
        <end position="522"/>
    </location>
</feature>
<dbReference type="KEGG" id="bbel:109488254"/>
<dbReference type="SUPFAM" id="SSF53649">
    <property type="entry name" value="Alkaline phosphatase-like"/>
    <property type="match status" value="1"/>
</dbReference>
<dbReference type="InterPro" id="IPR000917">
    <property type="entry name" value="Sulfatase_N"/>
</dbReference>
<evidence type="ECO:0000256" key="4">
    <source>
        <dbReference type="ARBA" id="ARBA00022729"/>
    </source>
</evidence>
<evidence type="ECO:0000256" key="3">
    <source>
        <dbReference type="ARBA" id="ARBA00022723"/>
    </source>
</evidence>
<gene>
    <name evidence="11" type="primary">LOC109488254</name>
</gene>
<dbReference type="Gene3D" id="3.30.1120.10">
    <property type="match status" value="1"/>
</dbReference>
<dbReference type="FunFam" id="3.40.720.10:FF:000023">
    <property type="entry name" value="Arylsulfatase A"/>
    <property type="match status" value="1"/>
</dbReference>
<dbReference type="RefSeq" id="XP_019648020.1">
    <property type="nucleotide sequence ID" value="XM_019792461.1"/>
</dbReference>
<keyword evidence="6" id="KW-0106">Calcium</keyword>
<dbReference type="InterPro" id="IPR050738">
    <property type="entry name" value="Sulfatase"/>
</dbReference>
<proteinExistence type="inferred from homology"/>
<keyword evidence="3" id="KW-0479">Metal-binding</keyword>
<evidence type="ECO:0000313" key="10">
    <source>
        <dbReference type="Proteomes" id="UP000515135"/>
    </source>
</evidence>
<dbReference type="Pfam" id="PF14707">
    <property type="entry name" value="Sulfatase_C"/>
    <property type="match status" value="1"/>
</dbReference>
<evidence type="ECO:0000256" key="2">
    <source>
        <dbReference type="ARBA" id="ARBA00008779"/>
    </source>
</evidence>
<dbReference type="GO" id="GO:0004065">
    <property type="term" value="F:arylsulfatase activity"/>
    <property type="evidence" value="ECO:0007669"/>
    <property type="project" value="TreeGrafter"/>
</dbReference>
<dbReference type="PROSITE" id="PS00523">
    <property type="entry name" value="SULFATASE_1"/>
    <property type="match status" value="1"/>
</dbReference>
<dbReference type="OrthoDB" id="103349at2759"/>
<keyword evidence="10" id="KW-1185">Reference proteome</keyword>
<feature type="signal peptide" evidence="8">
    <location>
        <begin position="1"/>
        <end position="31"/>
    </location>
</feature>
<dbReference type="PANTHER" id="PTHR42693:SF11">
    <property type="entry name" value="ARYLSULFATASE A"/>
    <property type="match status" value="1"/>
</dbReference>
<evidence type="ECO:0000256" key="8">
    <source>
        <dbReference type="SAM" id="SignalP"/>
    </source>
</evidence>
<dbReference type="InterPro" id="IPR017850">
    <property type="entry name" value="Alkaline_phosphatase_core_sf"/>
</dbReference>
<accession>A0A6P5A453</accession>
<evidence type="ECO:0000259" key="9">
    <source>
        <dbReference type="Pfam" id="PF00884"/>
    </source>
</evidence>